<keyword evidence="3" id="KW-0964">Secreted</keyword>
<dbReference type="InterPro" id="IPR026645">
    <property type="entry name" value="Dermatopontin"/>
</dbReference>
<evidence type="ECO:0000313" key="7">
    <source>
        <dbReference type="Proteomes" id="UP000678393"/>
    </source>
</evidence>
<keyword evidence="4" id="KW-1015">Disulfide bond</keyword>
<dbReference type="Proteomes" id="UP000678393">
    <property type="component" value="Unassembled WGS sequence"/>
</dbReference>
<dbReference type="GO" id="GO:0005615">
    <property type="term" value="C:extracellular space"/>
    <property type="evidence" value="ECO:0007669"/>
    <property type="project" value="TreeGrafter"/>
</dbReference>
<reference evidence="6" key="1">
    <citation type="submission" date="2021-04" db="EMBL/GenBank/DDBJ databases">
        <authorList>
            <consortium name="Molecular Ecology Group"/>
        </authorList>
    </citation>
    <scope>NUCLEOTIDE SEQUENCE</scope>
</reference>
<dbReference type="GO" id="GO:0030199">
    <property type="term" value="P:collagen fibril organization"/>
    <property type="evidence" value="ECO:0007669"/>
    <property type="project" value="TreeGrafter"/>
</dbReference>
<keyword evidence="5" id="KW-0732">Signal</keyword>
<evidence type="ECO:0008006" key="8">
    <source>
        <dbReference type="Google" id="ProtNLM"/>
    </source>
</evidence>
<evidence type="ECO:0000256" key="5">
    <source>
        <dbReference type="SAM" id="SignalP"/>
    </source>
</evidence>
<evidence type="ECO:0000256" key="3">
    <source>
        <dbReference type="ARBA" id="ARBA00022525"/>
    </source>
</evidence>
<dbReference type="EMBL" id="CAJHNH020002358">
    <property type="protein sequence ID" value="CAG5126428.1"/>
    <property type="molecule type" value="Genomic_DNA"/>
</dbReference>
<comment type="similarity">
    <text evidence="2">Belongs to the dermatopontin family.</text>
</comment>
<evidence type="ECO:0000313" key="6">
    <source>
        <dbReference type="EMBL" id="CAG5126428.1"/>
    </source>
</evidence>
<feature type="signal peptide" evidence="5">
    <location>
        <begin position="1"/>
        <end position="24"/>
    </location>
</feature>
<dbReference type="PANTHER" id="PTHR15040">
    <property type="entry name" value="DERMATOPONTIN-RELATED"/>
    <property type="match status" value="1"/>
</dbReference>
<gene>
    <name evidence="6" type="ORF">CUNI_LOCUS11986</name>
</gene>
<evidence type="ECO:0000256" key="1">
    <source>
        <dbReference type="ARBA" id="ARBA00004613"/>
    </source>
</evidence>
<dbReference type="AlphaFoldDB" id="A0A8S3ZE28"/>
<evidence type="ECO:0000256" key="2">
    <source>
        <dbReference type="ARBA" id="ARBA00008712"/>
    </source>
</evidence>
<comment type="subcellular location">
    <subcellularLocation>
        <location evidence="1">Secreted</location>
    </subcellularLocation>
</comment>
<organism evidence="6 7">
    <name type="scientific">Candidula unifasciata</name>
    <dbReference type="NCBI Taxonomy" id="100452"/>
    <lineage>
        <taxon>Eukaryota</taxon>
        <taxon>Metazoa</taxon>
        <taxon>Spiralia</taxon>
        <taxon>Lophotrochozoa</taxon>
        <taxon>Mollusca</taxon>
        <taxon>Gastropoda</taxon>
        <taxon>Heterobranchia</taxon>
        <taxon>Euthyneura</taxon>
        <taxon>Panpulmonata</taxon>
        <taxon>Eupulmonata</taxon>
        <taxon>Stylommatophora</taxon>
        <taxon>Helicina</taxon>
        <taxon>Helicoidea</taxon>
        <taxon>Geomitridae</taxon>
        <taxon>Candidula</taxon>
    </lineage>
</organism>
<accession>A0A8S3ZE28</accession>
<evidence type="ECO:0000256" key="4">
    <source>
        <dbReference type="ARBA" id="ARBA00023157"/>
    </source>
</evidence>
<dbReference type="PANTHER" id="PTHR15040:SF1">
    <property type="entry name" value="DERMATOPONTIN-LIKE ISOFORM X1"/>
    <property type="match status" value="1"/>
</dbReference>
<dbReference type="Pfam" id="PF14704">
    <property type="entry name" value="DERM"/>
    <property type="match status" value="1"/>
</dbReference>
<keyword evidence="7" id="KW-1185">Reference proteome</keyword>
<name>A0A8S3ZE28_9EUPU</name>
<proteinExistence type="inferred from homology"/>
<protein>
    <recommendedName>
        <fullName evidence="8">Dermatopontin</fullName>
    </recommendedName>
</protein>
<comment type="caution">
    <text evidence="6">The sequence shown here is derived from an EMBL/GenBank/DDBJ whole genome shotgun (WGS) entry which is preliminary data.</text>
</comment>
<dbReference type="OrthoDB" id="5975249at2759"/>
<dbReference type="GO" id="GO:0031012">
    <property type="term" value="C:extracellular matrix"/>
    <property type="evidence" value="ECO:0007669"/>
    <property type="project" value="TreeGrafter"/>
</dbReference>
<sequence length="175" mass="20645">MTTMLPTITVCLLVLVQGWYVVDGQYVNGFDENARFECPANKTLSFIGSIHSNRYKDRRWQYKCRLSPGATSDCYWTNYLNAFEQRLQHNCPGDEVVNGMMSYHSDQYQDRRFMLRCCRVASKATKNCYHTAFVNYWEKPVNFNVPTGRAIKGVYSIHNNHRKDRRWQFYVCHLA</sequence>
<feature type="chain" id="PRO_5035925125" description="Dermatopontin" evidence="5">
    <location>
        <begin position="25"/>
        <end position="175"/>
    </location>
</feature>